<evidence type="ECO:0000313" key="1">
    <source>
        <dbReference type="EMBL" id="KAI3791816.1"/>
    </source>
</evidence>
<reference evidence="2" key="1">
    <citation type="journal article" date="2022" name="Mol. Ecol. Resour.">
        <title>The genomes of chicory, endive, great burdock and yacon provide insights into Asteraceae palaeo-polyploidization history and plant inulin production.</title>
        <authorList>
            <person name="Fan W."/>
            <person name="Wang S."/>
            <person name="Wang H."/>
            <person name="Wang A."/>
            <person name="Jiang F."/>
            <person name="Liu H."/>
            <person name="Zhao H."/>
            <person name="Xu D."/>
            <person name="Zhang Y."/>
        </authorList>
    </citation>
    <scope>NUCLEOTIDE SEQUENCE [LARGE SCALE GENOMIC DNA]</scope>
    <source>
        <strain evidence="2">cv. Punajuju</strain>
    </source>
</reference>
<comment type="caution">
    <text evidence="1">The sequence shown here is derived from an EMBL/GenBank/DDBJ whole genome shotgun (WGS) entry which is preliminary data.</text>
</comment>
<dbReference type="Proteomes" id="UP001055811">
    <property type="component" value="Linkage Group LG01"/>
</dbReference>
<accession>A0ACB9H989</accession>
<organism evidence="1 2">
    <name type="scientific">Cichorium intybus</name>
    <name type="common">Chicory</name>
    <dbReference type="NCBI Taxonomy" id="13427"/>
    <lineage>
        <taxon>Eukaryota</taxon>
        <taxon>Viridiplantae</taxon>
        <taxon>Streptophyta</taxon>
        <taxon>Embryophyta</taxon>
        <taxon>Tracheophyta</taxon>
        <taxon>Spermatophyta</taxon>
        <taxon>Magnoliopsida</taxon>
        <taxon>eudicotyledons</taxon>
        <taxon>Gunneridae</taxon>
        <taxon>Pentapetalae</taxon>
        <taxon>asterids</taxon>
        <taxon>campanulids</taxon>
        <taxon>Asterales</taxon>
        <taxon>Asteraceae</taxon>
        <taxon>Cichorioideae</taxon>
        <taxon>Cichorieae</taxon>
        <taxon>Cichoriinae</taxon>
        <taxon>Cichorium</taxon>
    </lineage>
</organism>
<protein>
    <submittedName>
        <fullName evidence="1">Uncharacterized protein</fullName>
    </submittedName>
</protein>
<reference evidence="1 2" key="2">
    <citation type="journal article" date="2022" name="Mol. Ecol. Resour.">
        <title>The genomes of chicory, endive, great burdock and yacon provide insights into Asteraceae paleo-polyploidization history and plant inulin production.</title>
        <authorList>
            <person name="Fan W."/>
            <person name="Wang S."/>
            <person name="Wang H."/>
            <person name="Wang A."/>
            <person name="Jiang F."/>
            <person name="Liu H."/>
            <person name="Zhao H."/>
            <person name="Xu D."/>
            <person name="Zhang Y."/>
        </authorList>
    </citation>
    <scope>NUCLEOTIDE SEQUENCE [LARGE SCALE GENOMIC DNA]</scope>
    <source>
        <strain evidence="2">cv. Punajuju</strain>
        <tissue evidence="1">Leaves</tissue>
    </source>
</reference>
<gene>
    <name evidence="1" type="ORF">L2E82_05679</name>
</gene>
<dbReference type="EMBL" id="CM042009">
    <property type="protein sequence ID" value="KAI3791816.1"/>
    <property type="molecule type" value="Genomic_DNA"/>
</dbReference>
<sequence>MELGGIQDFLDKKTILVTGATGFLAKILVEKILRVQPNVNKLYLLVRATDAVSALQRFNTETVAKDLFKVLKEKYDTNLQKFLAEKVIPVAGDITCENLGVKDSSLREEMWRDVDVVVNAAASTNFHERYILCTLTVFL</sequence>
<proteinExistence type="predicted"/>
<name>A0ACB9H989_CICIN</name>
<keyword evidence="2" id="KW-1185">Reference proteome</keyword>
<evidence type="ECO:0000313" key="2">
    <source>
        <dbReference type="Proteomes" id="UP001055811"/>
    </source>
</evidence>